<dbReference type="AlphaFoldDB" id="A0AAV4G836"/>
<feature type="compositionally biased region" description="Low complexity" evidence="1">
    <location>
        <begin position="85"/>
        <end position="117"/>
    </location>
</feature>
<reference evidence="2 3" key="1">
    <citation type="journal article" date="2021" name="Elife">
        <title>Chloroplast acquisition without the gene transfer in kleptoplastic sea slugs, Plakobranchus ocellatus.</title>
        <authorList>
            <person name="Maeda T."/>
            <person name="Takahashi S."/>
            <person name="Yoshida T."/>
            <person name="Shimamura S."/>
            <person name="Takaki Y."/>
            <person name="Nagai Y."/>
            <person name="Toyoda A."/>
            <person name="Suzuki Y."/>
            <person name="Arimoto A."/>
            <person name="Ishii H."/>
            <person name="Satoh N."/>
            <person name="Nishiyama T."/>
            <person name="Hasebe M."/>
            <person name="Maruyama T."/>
            <person name="Minagawa J."/>
            <person name="Obokata J."/>
            <person name="Shigenobu S."/>
        </authorList>
    </citation>
    <scope>NUCLEOTIDE SEQUENCE [LARGE SCALE GENOMIC DNA]</scope>
</reference>
<feature type="compositionally biased region" description="Gly residues" evidence="1">
    <location>
        <begin position="118"/>
        <end position="137"/>
    </location>
</feature>
<organism evidence="2 3">
    <name type="scientific">Elysia marginata</name>
    <dbReference type="NCBI Taxonomy" id="1093978"/>
    <lineage>
        <taxon>Eukaryota</taxon>
        <taxon>Metazoa</taxon>
        <taxon>Spiralia</taxon>
        <taxon>Lophotrochozoa</taxon>
        <taxon>Mollusca</taxon>
        <taxon>Gastropoda</taxon>
        <taxon>Heterobranchia</taxon>
        <taxon>Euthyneura</taxon>
        <taxon>Panpulmonata</taxon>
        <taxon>Sacoglossa</taxon>
        <taxon>Placobranchoidea</taxon>
        <taxon>Plakobranchidae</taxon>
        <taxon>Elysia</taxon>
    </lineage>
</organism>
<dbReference type="EMBL" id="BMAT01008251">
    <property type="protein sequence ID" value="GFR81160.1"/>
    <property type="molecule type" value="Genomic_DNA"/>
</dbReference>
<name>A0AAV4G836_9GAST</name>
<accession>A0AAV4G836</accession>
<dbReference type="PANTHER" id="PTHR15545">
    <property type="entry name" value="PDZ DOMAIN CONTAINING RING FINGER PROTEIN 3, 4"/>
    <property type="match status" value="1"/>
</dbReference>
<dbReference type="InterPro" id="IPR036034">
    <property type="entry name" value="PDZ_sf"/>
</dbReference>
<dbReference type="Proteomes" id="UP000762676">
    <property type="component" value="Unassembled WGS sequence"/>
</dbReference>
<evidence type="ECO:0000256" key="1">
    <source>
        <dbReference type="SAM" id="MobiDB-lite"/>
    </source>
</evidence>
<feature type="compositionally biased region" description="Polar residues" evidence="1">
    <location>
        <begin position="138"/>
        <end position="148"/>
    </location>
</feature>
<dbReference type="SUPFAM" id="SSF50156">
    <property type="entry name" value="PDZ domain-like"/>
    <property type="match status" value="1"/>
</dbReference>
<keyword evidence="3" id="KW-1185">Reference proteome</keyword>
<evidence type="ECO:0000313" key="2">
    <source>
        <dbReference type="EMBL" id="GFR81160.1"/>
    </source>
</evidence>
<comment type="caution">
    <text evidence="2">The sequence shown here is derived from an EMBL/GenBank/DDBJ whole genome shotgun (WGS) entry which is preliminary data.</text>
</comment>
<sequence length="247" mass="25286">MAAVMRRTVSFRQAGKTEICAFCPLRGKDDAVSLVQSMGMTRSWEKEHQVNGQDLSQSTHNEAVEAFRSAKEPIVVEVLRRASKNTPPSLNTSNNNNLPGGSISSSSGSGSHHTGAAGNAGGGGGGGGGGVSGGGGSVTTEDFASTSGARPGLYSPVMKSRCPAMVSIGTQTEEDFYCYNRPPTPPPGLYPIPLATGHESLGDPPVTTPTSCTSLGRMIVHACAVTGLASPGSLVFKKYSPDATCPA</sequence>
<proteinExistence type="predicted"/>
<dbReference type="PANTHER" id="PTHR15545:SF8">
    <property type="entry name" value="SLO-INTERACTING PROTEIN 1"/>
    <property type="match status" value="1"/>
</dbReference>
<dbReference type="Gene3D" id="2.30.42.10">
    <property type="match status" value="1"/>
</dbReference>
<evidence type="ECO:0000313" key="3">
    <source>
        <dbReference type="Proteomes" id="UP000762676"/>
    </source>
</evidence>
<protein>
    <submittedName>
        <fullName evidence="2">PDZ domain-containing RING finger protein 4</fullName>
    </submittedName>
</protein>
<feature type="region of interest" description="Disordered" evidence="1">
    <location>
        <begin position="81"/>
        <end position="150"/>
    </location>
</feature>
<dbReference type="InterPro" id="IPR051971">
    <property type="entry name" value="E3_ubiquitin-PDZ_ligase"/>
</dbReference>
<gene>
    <name evidence="2" type="ORF">ElyMa_004062800</name>
</gene>